<dbReference type="EMBL" id="JACIIX010000002">
    <property type="protein sequence ID" value="MBB6209253.1"/>
    <property type="molecule type" value="Genomic_DNA"/>
</dbReference>
<keyword evidence="1" id="KW-0548">Nucleotidyltransferase</keyword>
<dbReference type="GO" id="GO:0016779">
    <property type="term" value="F:nucleotidyltransferase activity"/>
    <property type="evidence" value="ECO:0007669"/>
    <property type="project" value="UniProtKB-KW"/>
</dbReference>
<dbReference type="RefSeq" id="WP_184261413.1">
    <property type="nucleotide sequence ID" value="NZ_JACIIX010000002.1"/>
</dbReference>
<evidence type="ECO:0000313" key="2">
    <source>
        <dbReference type="Proteomes" id="UP000544872"/>
    </source>
</evidence>
<dbReference type="InterPro" id="IPR003329">
    <property type="entry name" value="Cytidylyl_trans"/>
</dbReference>
<dbReference type="GO" id="GO:0005829">
    <property type="term" value="C:cytosol"/>
    <property type="evidence" value="ECO:0007669"/>
    <property type="project" value="TreeGrafter"/>
</dbReference>
<dbReference type="SUPFAM" id="SSF53448">
    <property type="entry name" value="Nucleotide-diphospho-sugar transferases"/>
    <property type="match status" value="1"/>
</dbReference>
<gene>
    <name evidence="1" type="ORF">FHS48_000655</name>
</gene>
<organism evidence="1 2">
    <name type="scientific">Novispirillum itersonii</name>
    <name type="common">Aquaspirillum itersonii</name>
    <dbReference type="NCBI Taxonomy" id="189"/>
    <lineage>
        <taxon>Bacteria</taxon>
        <taxon>Pseudomonadati</taxon>
        <taxon>Pseudomonadota</taxon>
        <taxon>Alphaproteobacteria</taxon>
        <taxon>Rhodospirillales</taxon>
        <taxon>Novispirillaceae</taxon>
        <taxon>Novispirillum</taxon>
    </lineage>
</organism>
<dbReference type="Proteomes" id="UP000544872">
    <property type="component" value="Unassembled WGS sequence"/>
</dbReference>
<proteinExistence type="predicted"/>
<dbReference type="PANTHER" id="PTHR42866:SF1">
    <property type="entry name" value="SPORE COAT POLYSACCHARIDE BIOSYNTHESIS PROTEIN SPSF"/>
    <property type="match status" value="1"/>
</dbReference>
<dbReference type="PANTHER" id="PTHR42866">
    <property type="entry name" value="3-DEOXY-MANNO-OCTULOSONATE CYTIDYLYLTRANSFERASE"/>
    <property type="match status" value="1"/>
</dbReference>
<sequence>MSRAVCIVQARMSSTRLPGKVLLDLGGRTVLSHVLERCRHIPGIAQVVCAVPDLIEDNPVAQEAERLGFPVTRGPRDDVLARYTLAARQNDATTIMRVTSDCPLIDPEICGQVLAALTGGIDYACNNMPPSFPHGLDVEAMSREWLERAYTEAVAAAHREHVTPYIRTHPDSRKANVDGPGAPFTLWRWTLDYPEDIAFLRALHPYIPTGPEGFGWKTAAERVQQHPELLTINAMHHR</sequence>
<evidence type="ECO:0000313" key="1">
    <source>
        <dbReference type="EMBL" id="MBB6209253.1"/>
    </source>
</evidence>
<comment type="caution">
    <text evidence="1">The sequence shown here is derived from an EMBL/GenBank/DDBJ whole genome shotgun (WGS) entry which is preliminary data.</text>
</comment>
<keyword evidence="2" id="KW-1185">Reference proteome</keyword>
<name>A0A7X0DKS3_NOVIT</name>
<reference evidence="1 2" key="1">
    <citation type="submission" date="2020-08" db="EMBL/GenBank/DDBJ databases">
        <title>Genomic Encyclopedia of Type Strains, Phase IV (KMG-IV): sequencing the most valuable type-strain genomes for metagenomic binning, comparative biology and taxonomic classification.</title>
        <authorList>
            <person name="Goeker M."/>
        </authorList>
    </citation>
    <scope>NUCLEOTIDE SEQUENCE [LARGE SCALE GENOMIC DNA]</scope>
    <source>
        <strain evidence="1 2">DSM 11590</strain>
    </source>
</reference>
<keyword evidence="1" id="KW-0808">Transferase</keyword>
<dbReference type="InterPro" id="IPR029044">
    <property type="entry name" value="Nucleotide-diphossugar_trans"/>
</dbReference>
<protein>
    <submittedName>
        <fullName evidence="1">Spore coat polysaccharide biosynthesis protein SpsF (Cytidylyltransferase family)</fullName>
    </submittedName>
</protein>
<dbReference type="Pfam" id="PF02348">
    <property type="entry name" value="CTP_transf_3"/>
    <property type="match status" value="1"/>
</dbReference>
<accession>A0A7X0DKS3</accession>
<dbReference type="CDD" id="cd02518">
    <property type="entry name" value="GT2_SpsF"/>
    <property type="match status" value="1"/>
</dbReference>
<dbReference type="Gene3D" id="3.90.550.10">
    <property type="entry name" value="Spore Coat Polysaccharide Biosynthesis Protein SpsA, Chain A"/>
    <property type="match status" value="1"/>
</dbReference>
<dbReference type="AlphaFoldDB" id="A0A7X0DKS3"/>